<gene>
    <name evidence="3" type="ORF">OLEA9_A032739</name>
</gene>
<reference evidence="3 4" key="1">
    <citation type="submission" date="2019-12" db="EMBL/GenBank/DDBJ databases">
        <authorList>
            <person name="Alioto T."/>
            <person name="Alioto T."/>
            <person name="Gomez Garrido J."/>
        </authorList>
    </citation>
    <scope>NUCLEOTIDE SEQUENCE [LARGE SCALE GENOMIC DNA]</scope>
</reference>
<dbReference type="InterPro" id="IPR001878">
    <property type="entry name" value="Znf_CCHC"/>
</dbReference>
<keyword evidence="1" id="KW-0863">Zinc-finger</keyword>
<name>A0A8S0SXG8_OLEEU</name>
<keyword evidence="4" id="KW-1185">Reference proteome</keyword>
<dbReference type="Gene3D" id="4.10.60.10">
    <property type="entry name" value="Zinc finger, CCHC-type"/>
    <property type="match status" value="1"/>
</dbReference>
<evidence type="ECO:0000256" key="1">
    <source>
        <dbReference type="PROSITE-ProRule" id="PRU00047"/>
    </source>
</evidence>
<keyword evidence="1" id="KW-0479">Metal-binding</keyword>
<dbReference type="EMBL" id="CACTIH010005559">
    <property type="protein sequence ID" value="CAA2997553.1"/>
    <property type="molecule type" value="Genomic_DNA"/>
</dbReference>
<evidence type="ECO:0000313" key="4">
    <source>
        <dbReference type="Proteomes" id="UP000594638"/>
    </source>
</evidence>
<accession>A0A8S0SXG8</accession>
<comment type="caution">
    <text evidence="3">The sequence shown here is derived from an EMBL/GenBank/DDBJ whole genome shotgun (WGS) entry which is preliminary data.</text>
</comment>
<dbReference type="Proteomes" id="UP000594638">
    <property type="component" value="Unassembled WGS sequence"/>
</dbReference>
<dbReference type="SUPFAM" id="SSF57756">
    <property type="entry name" value="Retrovirus zinc finger-like domains"/>
    <property type="match status" value="1"/>
</dbReference>
<sequence>MNPIASHRSQSHPHCLALADAQPTQAQTAQSHTRLALAHSHRRTSSSAVLLAWRVGVWSGLWRRGVGGWPVGRSIEMKRANKWVMGHGYRASILFQAPPMAQLKYLPGGPDGFVDSGGASTRGRAPSPGGGCFKCGSLDHIAKDCTGDPTIKQQQLKYALKDDNVECSGDDNIRFEMVFDEDTTGSP</sequence>
<organism evidence="3 4">
    <name type="scientific">Olea europaea subsp. europaea</name>
    <dbReference type="NCBI Taxonomy" id="158383"/>
    <lineage>
        <taxon>Eukaryota</taxon>
        <taxon>Viridiplantae</taxon>
        <taxon>Streptophyta</taxon>
        <taxon>Embryophyta</taxon>
        <taxon>Tracheophyta</taxon>
        <taxon>Spermatophyta</taxon>
        <taxon>Magnoliopsida</taxon>
        <taxon>eudicotyledons</taxon>
        <taxon>Gunneridae</taxon>
        <taxon>Pentapetalae</taxon>
        <taxon>asterids</taxon>
        <taxon>lamiids</taxon>
        <taxon>Lamiales</taxon>
        <taxon>Oleaceae</taxon>
        <taxon>Oleeae</taxon>
        <taxon>Olea</taxon>
    </lineage>
</organism>
<proteinExistence type="predicted"/>
<keyword evidence="1" id="KW-0862">Zinc</keyword>
<evidence type="ECO:0000313" key="3">
    <source>
        <dbReference type="EMBL" id="CAA2997553.1"/>
    </source>
</evidence>
<dbReference type="PROSITE" id="PS50158">
    <property type="entry name" value="ZF_CCHC"/>
    <property type="match status" value="1"/>
</dbReference>
<protein>
    <submittedName>
        <fullName evidence="3">Peptidyl-prolyl cis-trans isomerase CYP59 isoform X2</fullName>
    </submittedName>
</protein>
<evidence type="ECO:0000259" key="2">
    <source>
        <dbReference type="PROSITE" id="PS50158"/>
    </source>
</evidence>
<dbReference type="GO" id="GO:0016853">
    <property type="term" value="F:isomerase activity"/>
    <property type="evidence" value="ECO:0007669"/>
    <property type="project" value="UniProtKB-KW"/>
</dbReference>
<dbReference type="OrthoDB" id="1749805at2759"/>
<feature type="domain" description="CCHC-type" evidence="2">
    <location>
        <begin position="132"/>
        <end position="145"/>
    </location>
</feature>
<dbReference type="AlphaFoldDB" id="A0A8S0SXG8"/>
<dbReference type="InterPro" id="IPR036875">
    <property type="entry name" value="Znf_CCHC_sf"/>
</dbReference>
<dbReference type="SMART" id="SM00343">
    <property type="entry name" value="ZnF_C2HC"/>
    <property type="match status" value="1"/>
</dbReference>
<dbReference type="Pfam" id="PF00098">
    <property type="entry name" value="zf-CCHC"/>
    <property type="match status" value="1"/>
</dbReference>
<dbReference type="Gramene" id="OE9A032739T1">
    <property type="protein sequence ID" value="OE9A032739C1"/>
    <property type="gene ID" value="OE9A032739"/>
</dbReference>
<dbReference type="GO" id="GO:0003676">
    <property type="term" value="F:nucleic acid binding"/>
    <property type="evidence" value="ECO:0007669"/>
    <property type="project" value="InterPro"/>
</dbReference>
<dbReference type="GO" id="GO:0008270">
    <property type="term" value="F:zinc ion binding"/>
    <property type="evidence" value="ECO:0007669"/>
    <property type="project" value="UniProtKB-KW"/>
</dbReference>
<keyword evidence="3" id="KW-0413">Isomerase</keyword>